<name>A0A248TL36_9BACI</name>
<dbReference type="PANTHER" id="PTHR39179:SF3">
    <property type="entry name" value="COTS-RELATED PROTEIN"/>
    <property type="match status" value="1"/>
</dbReference>
<dbReference type="Pfam" id="PF01636">
    <property type="entry name" value="APH"/>
    <property type="match status" value="1"/>
</dbReference>
<dbReference type="PANTHER" id="PTHR39179">
    <property type="entry name" value="SPORE COAT PROTEIN I"/>
    <property type="match status" value="1"/>
</dbReference>
<dbReference type="GO" id="GO:0042601">
    <property type="term" value="C:endospore-forming forespore"/>
    <property type="evidence" value="ECO:0007669"/>
    <property type="project" value="TreeGrafter"/>
</dbReference>
<keyword evidence="3" id="KW-1185">Reference proteome</keyword>
<protein>
    <recommendedName>
        <fullName evidence="1">Aminoglycoside phosphotransferase domain-containing protein</fullName>
    </recommendedName>
</protein>
<dbReference type="InterPro" id="IPR047175">
    <property type="entry name" value="CotS-like"/>
</dbReference>
<gene>
    <name evidence="2" type="ORF">CKF48_17085</name>
</gene>
<proteinExistence type="predicted"/>
<dbReference type="OrthoDB" id="2373610at2"/>
<reference evidence="2 3" key="1">
    <citation type="submission" date="2017-08" db="EMBL/GenBank/DDBJ databases">
        <title>Complete Genome Sequence of Bacillus kochii Oregon-R-modENCODE STRAIN BDGP4, isolated from Drosophila melanogaster gut.</title>
        <authorList>
            <person name="Wan K.H."/>
            <person name="Yu C."/>
            <person name="Park S."/>
            <person name="Hammonds A.S."/>
            <person name="Booth B.W."/>
            <person name="Celniker S.E."/>
        </authorList>
    </citation>
    <scope>NUCLEOTIDE SEQUENCE [LARGE SCALE GENOMIC DNA]</scope>
    <source>
        <strain evidence="2 3">BDGP4</strain>
    </source>
</reference>
<sequence>MKAVTSKDNVKGDDHHNRLLSYLQKQIPWTILEINQIRQNVFKVETNHTPFILKGFRSYHKFKLQETFTSSLIKEGFVHTYSFLPLAKDPPLFFDGIYFGCLFYILPSEQPFTYQNETNRKEGLDLIDKFHHVSKKLKDRYVTLLSPHHQRDKWRIRTVQFKKNESILKYFIPKEIMAEYLAWADWSLSGMGGKEQTIEANEVILHGDVAHHNFIRDDSNQLFLIDFDLISIGQKEYDYLQYANRILPTLDWELNEMEKFPQLKELTTSNQSLYALSYPTDVFREWNRCIRERTYIYPKKMRPLLSLTIDQFQKRKLFVEELKKRIDG</sequence>
<evidence type="ECO:0000313" key="2">
    <source>
        <dbReference type="EMBL" id="ASV68855.1"/>
    </source>
</evidence>
<dbReference type="InterPro" id="IPR011009">
    <property type="entry name" value="Kinase-like_dom_sf"/>
</dbReference>
<feature type="domain" description="Aminoglycoside phosphotransferase" evidence="1">
    <location>
        <begin position="174"/>
        <end position="243"/>
    </location>
</feature>
<dbReference type="KEGG" id="bko:CKF48_17085"/>
<evidence type="ECO:0000259" key="1">
    <source>
        <dbReference type="Pfam" id="PF01636"/>
    </source>
</evidence>
<dbReference type="AlphaFoldDB" id="A0A248TL36"/>
<organism evidence="2 3">
    <name type="scientific">Cytobacillus kochii</name>
    <dbReference type="NCBI Taxonomy" id="859143"/>
    <lineage>
        <taxon>Bacteria</taxon>
        <taxon>Bacillati</taxon>
        <taxon>Bacillota</taxon>
        <taxon>Bacilli</taxon>
        <taxon>Bacillales</taxon>
        <taxon>Bacillaceae</taxon>
        <taxon>Cytobacillus</taxon>
    </lineage>
</organism>
<dbReference type="Gene3D" id="3.90.1200.10">
    <property type="match status" value="1"/>
</dbReference>
<dbReference type="SUPFAM" id="SSF56112">
    <property type="entry name" value="Protein kinase-like (PK-like)"/>
    <property type="match status" value="1"/>
</dbReference>
<accession>A0A248TL36</accession>
<evidence type="ECO:0000313" key="3">
    <source>
        <dbReference type="Proteomes" id="UP000215137"/>
    </source>
</evidence>
<dbReference type="InterPro" id="IPR002575">
    <property type="entry name" value="Aminoglycoside_PTrfase"/>
</dbReference>
<dbReference type="EMBL" id="CP022983">
    <property type="protein sequence ID" value="ASV68855.1"/>
    <property type="molecule type" value="Genomic_DNA"/>
</dbReference>
<dbReference type="RefSeq" id="WP_095372421.1">
    <property type="nucleotide sequence ID" value="NZ_CP022983.1"/>
</dbReference>
<dbReference type="Proteomes" id="UP000215137">
    <property type="component" value="Chromosome"/>
</dbReference>